<keyword evidence="5" id="KW-0997">Cell inner membrane</keyword>
<dbReference type="InterPro" id="IPR022346">
    <property type="entry name" value="T2SS_GspH"/>
</dbReference>
<dbReference type="RefSeq" id="WP_114341458.1">
    <property type="nucleotide sequence ID" value="NZ_QFWQ01000004.1"/>
</dbReference>
<evidence type="ECO:0000256" key="8">
    <source>
        <dbReference type="ARBA" id="ARBA00023136"/>
    </source>
</evidence>
<name>A0A368KGZ9_9GAMM</name>
<dbReference type="OrthoDB" id="2313614at2"/>
<keyword evidence="6 11" id="KW-0812">Transmembrane</keyword>
<keyword evidence="7 11" id="KW-1133">Transmembrane helix</keyword>
<evidence type="ECO:0000256" key="3">
    <source>
        <dbReference type="ARBA" id="ARBA00022475"/>
    </source>
</evidence>
<gene>
    <name evidence="13" type="ORF">DEO45_06355</name>
</gene>
<feature type="domain" description="General secretion pathway GspH" evidence="12">
    <location>
        <begin position="39"/>
        <end position="152"/>
    </location>
</feature>
<keyword evidence="3" id="KW-1003">Cell membrane</keyword>
<dbReference type="GO" id="GO:0015627">
    <property type="term" value="C:type II protein secretion system complex"/>
    <property type="evidence" value="ECO:0007669"/>
    <property type="project" value="InterPro"/>
</dbReference>
<evidence type="ECO:0000256" key="11">
    <source>
        <dbReference type="SAM" id="Phobius"/>
    </source>
</evidence>
<comment type="subcellular location">
    <subcellularLocation>
        <location evidence="1">Cell inner membrane</location>
        <topology evidence="1">Single-pass membrane protein</topology>
    </subcellularLocation>
</comment>
<evidence type="ECO:0000256" key="4">
    <source>
        <dbReference type="ARBA" id="ARBA00022481"/>
    </source>
</evidence>
<evidence type="ECO:0000313" key="13">
    <source>
        <dbReference type="EMBL" id="RCS30448.1"/>
    </source>
</evidence>
<evidence type="ECO:0000256" key="10">
    <source>
        <dbReference type="ARBA" id="ARBA00030775"/>
    </source>
</evidence>
<sequence>MTLIEQIVVLLIITAVTSISIPVMAKLLGRNHLQVAQADFITALRHARETAIMSGRRTLLCPSRNGSSCSEGSHWEDGWLLAHDADHNDQPDNRPLRVGSGYRDKLIIRSSSGRPVVRFHPDGTARGSNLTLLFCQRSGAERALSVVVSNAGRVRGAPASLAQTAACRE</sequence>
<evidence type="ECO:0000256" key="2">
    <source>
        <dbReference type="ARBA" id="ARBA00021549"/>
    </source>
</evidence>
<evidence type="ECO:0000256" key="7">
    <source>
        <dbReference type="ARBA" id="ARBA00022989"/>
    </source>
</evidence>
<protein>
    <recommendedName>
        <fullName evidence="2">Type II secretion system protein H</fullName>
    </recommendedName>
    <alternativeName>
        <fullName evidence="10">General secretion pathway protein H</fullName>
    </alternativeName>
</protein>
<dbReference type="EMBL" id="QFWQ01000004">
    <property type="protein sequence ID" value="RCS30448.1"/>
    <property type="molecule type" value="Genomic_DNA"/>
</dbReference>
<organism evidence="13 14">
    <name type="scientific">Rhodanobacter denitrificans</name>
    <dbReference type="NCBI Taxonomy" id="666685"/>
    <lineage>
        <taxon>Bacteria</taxon>
        <taxon>Pseudomonadati</taxon>
        <taxon>Pseudomonadota</taxon>
        <taxon>Gammaproteobacteria</taxon>
        <taxon>Lysobacterales</taxon>
        <taxon>Rhodanobacteraceae</taxon>
        <taxon>Rhodanobacter</taxon>
    </lineage>
</organism>
<evidence type="ECO:0000259" key="12">
    <source>
        <dbReference type="Pfam" id="PF12019"/>
    </source>
</evidence>
<evidence type="ECO:0000256" key="1">
    <source>
        <dbReference type="ARBA" id="ARBA00004377"/>
    </source>
</evidence>
<dbReference type="SUPFAM" id="SSF54523">
    <property type="entry name" value="Pili subunits"/>
    <property type="match status" value="1"/>
</dbReference>
<accession>A0A368KGZ9</accession>
<comment type="caution">
    <text evidence="13">The sequence shown here is derived from an EMBL/GenBank/DDBJ whole genome shotgun (WGS) entry which is preliminary data.</text>
</comment>
<dbReference type="Pfam" id="PF12019">
    <property type="entry name" value="GspH"/>
    <property type="match status" value="1"/>
</dbReference>
<evidence type="ECO:0000256" key="6">
    <source>
        <dbReference type="ARBA" id="ARBA00022692"/>
    </source>
</evidence>
<comment type="similarity">
    <text evidence="9">Belongs to the GSP H family.</text>
</comment>
<dbReference type="Proteomes" id="UP000252387">
    <property type="component" value="Unassembled WGS sequence"/>
</dbReference>
<feature type="transmembrane region" description="Helical" evidence="11">
    <location>
        <begin position="6"/>
        <end position="25"/>
    </location>
</feature>
<proteinExistence type="inferred from homology"/>
<evidence type="ECO:0000256" key="5">
    <source>
        <dbReference type="ARBA" id="ARBA00022519"/>
    </source>
</evidence>
<dbReference type="AlphaFoldDB" id="A0A368KGZ9"/>
<dbReference type="Gene3D" id="3.55.40.10">
    <property type="entry name" value="minor pseudopilin epsh domain"/>
    <property type="match status" value="1"/>
</dbReference>
<keyword evidence="8 11" id="KW-0472">Membrane</keyword>
<evidence type="ECO:0000313" key="14">
    <source>
        <dbReference type="Proteomes" id="UP000252387"/>
    </source>
</evidence>
<dbReference type="GO" id="GO:0015628">
    <property type="term" value="P:protein secretion by the type II secretion system"/>
    <property type="evidence" value="ECO:0007669"/>
    <property type="project" value="InterPro"/>
</dbReference>
<reference evidence="13 14" key="1">
    <citation type="submission" date="2018-05" db="EMBL/GenBank/DDBJ databases">
        <title>Draft genome sequence of Rhodanobacter denitrificans Yn1 isolated from gold copper mine.</title>
        <authorList>
            <person name="Yang N."/>
            <person name="Mazhar H.S."/>
            <person name="Rensing C."/>
        </authorList>
    </citation>
    <scope>NUCLEOTIDE SEQUENCE [LARGE SCALE GENOMIC DNA]</scope>
    <source>
        <strain evidence="13 14">Yn1</strain>
    </source>
</reference>
<evidence type="ECO:0000256" key="9">
    <source>
        <dbReference type="ARBA" id="ARBA00025772"/>
    </source>
</evidence>
<keyword evidence="14" id="KW-1185">Reference proteome</keyword>
<keyword evidence="4" id="KW-0488">Methylation</keyword>
<dbReference type="InterPro" id="IPR045584">
    <property type="entry name" value="Pilin-like"/>
</dbReference>
<dbReference type="GO" id="GO:0005886">
    <property type="term" value="C:plasma membrane"/>
    <property type="evidence" value="ECO:0007669"/>
    <property type="project" value="UniProtKB-SubCell"/>
</dbReference>